<accession>A0AA36ED87</accession>
<name>A0AA36ED87_LACSI</name>
<dbReference type="PANTHER" id="PTHR47951:SF7">
    <property type="entry name" value="FLAVONOID 3',5'-HYDROXYLASE-LIKE ISOFORM X1"/>
    <property type="match status" value="1"/>
</dbReference>
<dbReference type="Proteomes" id="UP001177003">
    <property type="component" value="Chromosome 6"/>
</dbReference>
<protein>
    <recommendedName>
        <fullName evidence="3">Cytochrome P450</fullName>
    </recommendedName>
</protein>
<dbReference type="PANTHER" id="PTHR47951">
    <property type="entry name" value="OS08G0547900 PROTEIN"/>
    <property type="match status" value="1"/>
</dbReference>
<gene>
    <name evidence="1" type="ORF">LSALG_LOCUS30417</name>
</gene>
<organism evidence="1 2">
    <name type="scientific">Lactuca saligna</name>
    <name type="common">Willowleaf lettuce</name>
    <dbReference type="NCBI Taxonomy" id="75948"/>
    <lineage>
        <taxon>Eukaryota</taxon>
        <taxon>Viridiplantae</taxon>
        <taxon>Streptophyta</taxon>
        <taxon>Embryophyta</taxon>
        <taxon>Tracheophyta</taxon>
        <taxon>Spermatophyta</taxon>
        <taxon>Magnoliopsida</taxon>
        <taxon>eudicotyledons</taxon>
        <taxon>Gunneridae</taxon>
        <taxon>Pentapetalae</taxon>
        <taxon>asterids</taxon>
        <taxon>campanulids</taxon>
        <taxon>Asterales</taxon>
        <taxon>Asteraceae</taxon>
        <taxon>Cichorioideae</taxon>
        <taxon>Cichorieae</taxon>
        <taxon>Lactucinae</taxon>
        <taxon>Lactuca</taxon>
    </lineage>
</organism>
<proteinExistence type="predicted"/>
<keyword evidence="2" id="KW-1185">Reference proteome</keyword>
<evidence type="ECO:0000313" key="1">
    <source>
        <dbReference type="EMBL" id="CAI9291267.1"/>
    </source>
</evidence>
<evidence type="ECO:0000313" key="2">
    <source>
        <dbReference type="Proteomes" id="UP001177003"/>
    </source>
</evidence>
<reference evidence="1" key="1">
    <citation type="submission" date="2023-04" db="EMBL/GenBank/DDBJ databases">
        <authorList>
            <person name="Vijverberg K."/>
            <person name="Xiong W."/>
            <person name="Schranz E."/>
        </authorList>
    </citation>
    <scope>NUCLEOTIDE SEQUENCE</scope>
</reference>
<dbReference type="AlphaFoldDB" id="A0AA36ED87"/>
<dbReference type="EMBL" id="OX465082">
    <property type="protein sequence ID" value="CAI9291267.1"/>
    <property type="molecule type" value="Genomic_DNA"/>
</dbReference>
<evidence type="ECO:0008006" key="3">
    <source>
        <dbReference type="Google" id="ProtNLM"/>
    </source>
</evidence>
<sequence>MNTLLLWWWEVDSELDKLACTVLTISVPTLLLLWYKWISYSIKNIPPFPPGPYGLPVIGYLPFLGSNLHERFTTRNNVYTDDIFNSFADDMSSEKPIAATCHPYKSSE</sequence>